<name>A0A841H3N2_9BACT</name>
<dbReference type="AlphaFoldDB" id="A0A841H3N2"/>
<dbReference type="EMBL" id="JACHIA010000017">
    <property type="protein sequence ID" value="MBB6072721.1"/>
    <property type="molecule type" value="Genomic_DNA"/>
</dbReference>
<comment type="caution">
    <text evidence="1">The sequence shown here is derived from an EMBL/GenBank/DDBJ whole genome shotgun (WGS) entry which is preliminary data.</text>
</comment>
<keyword evidence="2" id="KW-1185">Reference proteome</keyword>
<accession>A0A841H3N2</accession>
<reference evidence="1 2" key="1">
    <citation type="submission" date="2020-08" db="EMBL/GenBank/DDBJ databases">
        <title>Genomic Encyclopedia of Type Strains, Phase IV (KMG-IV): sequencing the most valuable type-strain genomes for metagenomic binning, comparative biology and taxonomic classification.</title>
        <authorList>
            <person name="Goeker M."/>
        </authorList>
    </citation>
    <scope>NUCLEOTIDE SEQUENCE [LARGE SCALE GENOMIC DNA]</scope>
    <source>
        <strain evidence="1 2">DSM 29007</strain>
    </source>
</reference>
<dbReference type="Proteomes" id="UP000582837">
    <property type="component" value="Unassembled WGS sequence"/>
</dbReference>
<proteinExistence type="predicted"/>
<evidence type="ECO:0000313" key="1">
    <source>
        <dbReference type="EMBL" id="MBB6072721.1"/>
    </source>
</evidence>
<sequence>MDKLRLNLDSLSVKSFSTITDPTSTTTGPDRPGGTCVCFAPPCVCSAGPDCTAASN</sequence>
<evidence type="ECO:0000313" key="2">
    <source>
        <dbReference type="Proteomes" id="UP000582837"/>
    </source>
</evidence>
<gene>
    <name evidence="1" type="ORF">HNQ61_004384</name>
</gene>
<protein>
    <submittedName>
        <fullName evidence="1">Uncharacterized protein</fullName>
    </submittedName>
</protein>
<organism evidence="1 2">
    <name type="scientific">Longimicrobium terrae</name>
    <dbReference type="NCBI Taxonomy" id="1639882"/>
    <lineage>
        <taxon>Bacteria</taxon>
        <taxon>Pseudomonadati</taxon>
        <taxon>Gemmatimonadota</taxon>
        <taxon>Longimicrobiia</taxon>
        <taxon>Longimicrobiales</taxon>
        <taxon>Longimicrobiaceae</taxon>
        <taxon>Longimicrobium</taxon>
    </lineage>
</organism>
<dbReference type="RefSeq" id="WP_170038793.1">
    <property type="nucleotide sequence ID" value="NZ_JABDTL010000002.1"/>
</dbReference>